<dbReference type="GO" id="GO:0016020">
    <property type="term" value="C:membrane"/>
    <property type="evidence" value="ECO:0007669"/>
    <property type="project" value="UniProtKB-SubCell"/>
</dbReference>
<evidence type="ECO:0000256" key="3">
    <source>
        <dbReference type="ARBA" id="ARBA00022989"/>
    </source>
</evidence>
<dbReference type="AlphaFoldDB" id="A0A2K2FW87"/>
<evidence type="ECO:0000256" key="4">
    <source>
        <dbReference type="ARBA" id="ARBA00023136"/>
    </source>
</evidence>
<dbReference type="PROSITE" id="PS52015">
    <property type="entry name" value="TONB_CTD"/>
    <property type="match status" value="1"/>
</dbReference>
<keyword evidence="4" id="KW-0472">Membrane</keyword>
<dbReference type="Proteomes" id="UP000236327">
    <property type="component" value="Unassembled WGS sequence"/>
</dbReference>
<evidence type="ECO:0000313" key="6">
    <source>
        <dbReference type="EMBL" id="PNU03051.1"/>
    </source>
</evidence>
<reference evidence="6 7" key="1">
    <citation type="submission" date="2016-05" db="EMBL/GenBank/DDBJ databases">
        <title>Complete genome sequence of Novosphingobium guangzhouense SA925(T).</title>
        <authorList>
            <person name="Sha S."/>
        </authorList>
    </citation>
    <scope>NUCLEOTIDE SEQUENCE [LARGE SCALE GENOMIC DNA]</scope>
    <source>
        <strain evidence="6 7">SA925</strain>
    </source>
</reference>
<evidence type="ECO:0000256" key="2">
    <source>
        <dbReference type="ARBA" id="ARBA00022692"/>
    </source>
</evidence>
<sequence>MPPGPKQFQKVSDAKPTWEGQVLAALNKVKRYPREASFRHQQGVPYIRFVMSGEGRVLSVRLERSSGIRSLDDQSCLRI</sequence>
<keyword evidence="7" id="KW-1185">Reference proteome</keyword>
<dbReference type="GO" id="GO:0055085">
    <property type="term" value="P:transmembrane transport"/>
    <property type="evidence" value="ECO:0007669"/>
    <property type="project" value="InterPro"/>
</dbReference>
<dbReference type="EMBL" id="LYMM01000061">
    <property type="protein sequence ID" value="PNU03051.1"/>
    <property type="molecule type" value="Genomic_DNA"/>
</dbReference>
<accession>A0A2K2FW87</accession>
<evidence type="ECO:0000313" key="7">
    <source>
        <dbReference type="Proteomes" id="UP000236327"/>
    </source>
</evidence>
<proteinExistence type="predicted"/>
<dbReference type="Gene3D" id="3.30.1150.10">
    <property type="match status" value="1"/>
</dbReference>
<feature type="domain" description="TonB C-terminal" evidence="5">
    <location>
        <begin position="17"/>
        <end position="79"/>
    </location>
</feature>
<dbReference type="NCBIfam" id="TIGR01352">
    <property type="entry name" value="tonB_Cterm"/>
    <property type="match status" value="1"/>
</dbReference>
<dbReference type="Pfam" id="PF03544">
    <property type="entry name" value="TonB_C"/>
    <property type="match status" value="1"/>
</dbReference>
<dbReference type="InterPro" id="IPR006260">
    <property type="entry name" value="TonB/TolA_C"/>
</dbReference>
<dbReference type="InterPro" id="IPR037682">
    <property type="entry name" value="TonB_C"/>
</dbReference>
<dbReference type="RefSeq" id="WP_245892750.1">
    <property type="nucleotide sequence ID" value="NZ_LYMM01000061.1"/>
</dbReference>
<protein>
    <recommendedName>
        <fullName evidence="5">TonB C-terminal domain-containing protein</fullName>
    </recommendedName>
</protein>
<keyword evidence="2" id="KW-0812">Transmembrane</keyword>
<dbReference type="SUPFAM" id="SSF74653">
    <property type="entry name" value="TolA/TonB C-terminal domain"/>
    <property type="match status" value="1"/>
</dbReference>
<evidence type="ECO:0000259" key="5">
    <source>
        <dbReference type="PROSITE" id="PS52015"/>
    </source>
</evidence>
<comment type="subcellular location">
    <subcellularLocation>
        <location evidence="1">Membrane</location>
        <topology evidence="1">Single-pass membrane protein</topology>
    </subcellularLocation>
</comment>
<keyword evidence="3" id="KW-1133">Transmembrane helix</keyword>
<evidence type="ECO:0000256" key="1">
    <source>
        <dbReference type="ARBA" id="ARBA00004167"/>
    </source>
</evidence>
<name>A0A2K2FW87_9SPHN</name>
<organism evidence="6 7">
    <name type="scientific">Novosphingobium guangzhouense</name>
    <dbReference type="NCBI Taxonomy" id="1850347"/>
    <lineage>
        <taxon>Bacteria</taxon>
        <taxon>Pseudomonadati</taxon>
        <taxon>Pseudomonadota</taxon>
        <taxon>Alphaproteobacteria</taxon>
        <taxon>Sphingomonadales</taxon>
        <taxon>Sphingomonadaceae</taxon>
        <taxon>Novosphingobium</taxon>
    </lineage>
</organism>
<comment type="caution">
    <text evidence="6">The sequence shown here is derived from an EMBL/GenBank/DDBJ whole genome shotgun (WGS) entry which is preliminary data.</text>
</comment>
<gene>
    <name evidence="6" type="ORF">A8V01_25200</name>
</gene>